<protein>
    <submittedName>
        <fullName evidence="2">Uncharacterized protein</fullName>
    </submittedName>
</protein>
<dbReference type="RefSeq" id="XP_056076034.1">
    <property type="nucleotide sequence ID" value="XM_056209212.1"/>
</dbReference>
<comment type="caution">
    <text evidence="2">The sequence shown here is derived from an EMBL/GenBank/DDBJ whole genome shotgun (WGS) entry which is preliminary data.</text>
</comment>
<feature type="compositionally biased region" description="Basic and acidic residues" evidence="1">
    <location>
        <begin position="51"/>
        <end position="72"/>
    </location>
</feature>
<organism evidence="2 3">
    <name type="scientific">Didymosphaeria variabile</name>
    <dbReference type="NCBI Taxonomy" id="1932322"/>
    <lineage>
        <taxon>Eukaryota</taxon>
        <taxon>Fungi</taxon>
        <taxon>Dikarya</taxon>
        <taxon>Ascomycota</taxon>
        <taxon>Pezizomycotina</taxon>
        <taxon>Dothideomycetes</taxon>
        <taxon>Pleosporomycetidae</taxon>
        <taxon>Pleosporales</taxon>
        <taxon>Massarineae</taxon>
        <taxon>Didymosphaeriaceae</taxon>
        <taxon>Didymosphaeria</taxon>
    </lineage>
</organism>
<proteinExistence type="predicted"/>
<evidence type="ECO:0000313" key="3">
    <source>
        <dbReference type="Proteomes" id="UP001140513"/>
    </source>
</evidence>
<gene>
    <name evidence="2" type="ORF">N0V89_000388</name>
</gene>
<feature type="compositionally biased region" description="Polar residues" evidence="1">
    <location>
        <begin position="1"/>
        <end position="12"/>
    </location>
</feature>
<dbReference type="GeneID" id="80903918"/>
<feature type="compositionally biased region" description="Basic and acidic residues" evidence="1">
    <location>
        <begin position="14"/>
        <end position="28"/>
    </location>
</feature>
<feature type="region of interest" description="Disordered" evidence="1">
    <location>
        <begin position="1"/>
        <end position="32"/>
    </location>
</feature>
<dbReference type="EMBL" id="JAPEUX010000001">
    <property type="protein sequence ID" value="KAJ4359832.1"/>
    <property type="molecule type" value="Genomic_DNA"/>
</dbReference>
<name>A0A9W8XWP3_9PLEO</name>
<feature type="region of interest" description="Disordered" evidence="1">
    <location>
        <begin position="45"/>
        <end position="88"/>
    </location>
</feature>
<reference evidence="2" key="1">
    <citation type="submission" date="2022-10" db="EMBL/GenBank/DDBJ databases">
        <title>Tapping the CABI collections for fungal endophytes: first genome assemblies for Collariella, Neodidymelliopsis, Ascochyta clinopodiicola, Didymella pomorum, Didymosphaeria variabile, Neocosmospora piperis and Neocucurbitaria cava.</title>
        <authorList>
            <person name="Hill R."/>
        </authorList>
    </citation>
    <scope>NUCLEOTIDE SEQUENCE</scope>
    <source>
        <strain evidence="2">IMI 356815</strain>
    </source>
</reference>
<accession>A0A9W8XWP3</accession>
<dbReference type="AlphaFoldDB" id="A0A9W8XWP3"/>
<dbReference type="Proteomes" id="UP001140513">
    <property type="component" value="Unassembled WGS sequence"/>
</dbReference>
<evidence type="ECO:0000313" key="2">
    <source>
        <dbReference type="EMBL" id="KAJ4359832.1"/>
    </source>
</evidence>
<keyword evidence="3" id="KW-1185">Reference proteome</keyword>
<sequence length="88" mass="10396">MPDSNSAHSYYNNAKRDRDAKHNPDRQCHPHFNNHCSYYYHKDIGRRHQNGHGDSEQDVDSKHDYHEDFHEGSDDEDCNEREDSHGDA</sequence>
<evidence type="ECO:0000256" key="1">
    <source>
        <dbReference type="SAM" id="MobiDB-lite"/>
    </source>
</evidence>